<protein>
    <submittedName>
        <fullName evidence="1">Uncharacterized protein</fullName>
    </submittedName>
</protein>
<reference evidence="1 2" key="1">
    <citation type="submission" date="2020-01" db="EMBL/GenBank/DDBJ databases">
        <title>Insect and environment-associated Actinomycetes.</title>
        <authorList>
            <person name="Currrie C."/>
            <person name="Chevrette M."/>
            <person name="Carlson C."/>
            <person name="Stubbendieck R."/>
            <person name="Wendt-Pienkowski E."/>
        </authorList>
    </citation>
    <scope>NUCLEOTIDE SEQUENCE [LARGE SCALE GENOMIC DNA]</scope>
    <source>
        <strain evidence="1 2">SID10258</strain>
    </source>
</reference>
<evidence type="ECO:0000313" key="1">
    <source>
        <dbReference type="EMBL" id="NEA23795.1"/>
    </source>
</evidence>
<dbReference type="AlphaFoldDB" id="A0A6L9QET5"/>
<sequence>MPQPNDEAISHLTALAERLNDADLLVERAFGQRYPQLSIKNTNMRDGRGWELLSGAIGVVVDRGQSWFTWDDGDRISPTELVDVAAERVMRALTVSRPV</sequence>
<organism evidence="1 2">
    <name type="scientific">Actinomadura bangladeshensis</name>
    <dbReference type="NCBI Taxonomy" id="453573"/>
    <lineage>
        <taxon>Bacteria</taxon>
        <taxon>Bacillati</taxon>
        <taxon>Actinomycetota</taxon>
        <taxon>Actinomycetes</taxon>
        <taxon>Streptosporangiales</taxon>
        <taxon>Thermomonosporaceae</taxon>
        <taxon>Actinomadura</taxon>
    </lineage>
</organism>
<name>A0A6L9QET5_9ACTN</name>
<gene>
    <name evidence="1" type="ORF">G3I70_15030</name>
</gene>
<dbReference type="Proteomes" id="UP000475532">
    <property type="component" value="Unassembled WGS sequence"/>
</dbReference>
<dbReference type="EMBL" id="JAAGLI010000377">
    <property type="protein sequence ID" value="NEA23795.1"/>
    <property type="molecule type" value="Genomic_DNA"/>
</dbReference>
<dbReference type="RefSeq" id="WP_163056480.1">
    <property type="nucleotide sequence ID" value="NZ_JAAGLI010000377.1"/>
</dbReference>
<evidence type="ECO:0000313" key="2">
    <source>
        <dbReference type="Proteomes" id="UP000475532"/>
    </source>
</evidence>
<accession>A0A6L9QET5</accession>
<proteinExistence type="predicted"/>
<comment type="caution">
    <text evidence="1">The sequence shown here is derived from an EMBL/GenBank/DDBJ whole genome shotgun (WGS) entry which is preliminary data.</text>
</comment>